<keyword evidence="12 18" id="KW-0408">Iron</keyword>
<evidence type="ECO:0000256" key="11">
    <source>
        <dbReference type="ARBA" id="ARBA00023002"/>
    </source>
</evidence>
<dbReference type="SUPFAM" id="SSF48113">
    <property type="entry name" value="Heme-dependent peroxidases"/>
    <property type="match status" value="1"/>
</dbReference>
<organism evidence="23 24">
    <name type="scientific">Gossypium harknessii</name>
    <dbReference type="NCBI Taxonomy" id="34285"/>
    <lineage>
        <taxon>Eukaryota</taxon>
        <taxon>Viridiplantae</taxon>
        <taxon>Streptophyta</taxon>
        <taxon>Embryophyta</taxon>
        <taxon>Tracheophyta</taxon>
        <taxon>Spermatophyta</taxon>
        <taxon>Magnoliopsida</taxon>
        <taxon>eudicotyledons</taxon>
        <taxon>Gunneridae</taxon>
        <taxon>Pentapetalae</taxon>
        <taxon>rosids</taxon>
        <taxon>malvids</taxon>
        <taxon>Malvales</taxon>
        <taxon>Malvaceae</taxon>
        <taxon>Malvoideae</taxon>
        <taxon>Gossypium</taxon>
    </lineage>
</organism>
<keyword evidence="5 21" id="KW-0964">Secreted</keyword>
<comment type="cofactor">
    <cofactor evidence="18 21">
        <name>Ca(2+)</name>
        <dbReference type="ChEBI" id="CHEBI:29108"/>
    </cofactor>
    <text evidence="18 21">Binds 2 calcium ions per subunit.</text>
</comment>
<evidence type="ECO:0000256" key="4">
    <source>
        <dbReference type="ARBA" id="ARBA00012313"/>
    </source>
</evidence>
<evidence type="ECO:0000256" key="18">
    <source>
        <dbReference type="PIRSR" id="PIRSR600823-3"/>
    </source>
</evidence>
<comment type="caution">
    <text evidence="23">The sequence shown here is derived from an EMBL/GenBank/DDBJ whole genome shotgun (WGS) entry which is preliminary data.</text>
</comment>
<name>A0A7J9IE95_9ROSI</name>
<dbReference type="GO" id="GO:0046872">
    <property type="term" value="F:metal ion binding"/>
    <property type="evidence" value="ECO:0007669"/>
    <property type="project" value="UniProtKB-UniRule"/>
</dbReference>
<comment type="similarity">
    <text evidence="21">Belongs to the peroxidase family. Classical plant (class III) peroxidase subfamily.</text>
</comment>
<keyword evidence="14" id="KW-0325">Glycoprotein</keyword>
<evidence type="ECO:0000256" key="20">
    <source>
        <dbReference type="PIRSR" id="PIRSR600823-5"/>
    </source>
</evidence>
<feature type="binding site" evidence="18">
    <location>
        <position position="71"/>
    </location>
    <ligand>
        <name>Ca(2+)</name>
        <dbReference type="ChEBI" id="CHEBI:29108"/>
        <label>1</label>
    </ligand>
</feature>
<dbReference type="EMBL" id="JABFAD010333616">
    <property type="protein sequence ID" value="MBA0820173.1"/>
    <property type="molecule type" value="Genomic_DNA"/>
</dbReference>
<evidence type="ECO:0000256" key="14">
    <source>
        <dbReference type="ARBA" id="ARBA00023180"/>
    </source>
</evidence>
<keyword evidence="9 21" id="KW-0732">Signal</keyword>
<proteinExistence type="inferred from homology"/>
<keyword evidence="8 18" id="KW-0479">Metal-binding</keyword>
<evidence type="ECO:0000256" key="8">
    <source>
        <dbReference type="ARBA" id="ARBA00022723"/>
    </source>
</evidence>
<dbReference type="InterPro" id="IPR019793">
    <property type="entry name" value="Peroxidases_heam-ligand_BS"/>
</dbReference>
<evidence type="ECO:0000256" key="16">
    <source>
        <dbReference type="PIRSR" id="PIRSR600823-1"/>
    </source>
</evidence>
<evidence type="ECO:0000259" key="22">
    <source>
        <dbReference type="PROSITE" id="PS50873"/>
    </source>
</evidence>
<evidence type="ECO:0000256" key="17">
    <source>
        <dbReference type="PIRSR" id="PIRSR600823-2"/>
    </source>
</evidence>
<dbReference type="PRINTS" id="PR00461">
    <property type="entry name" value="PLPEROXIDASE"/>
</dbReference>
<comment type="catalytic activity">
    <reaction evidence="1 21">
        <text>2 a phenolic donor + H2O2 = 2 a phenolic radical donor + 2 H2O</text>
        <dbReference type="Rhea" id="RHEA:56136"/>
        <dbReference type="ChEBI" id="CHEBI:15377"/>
        <dbReference type="ChEBI" id="CHEBI:16240"/>
        <dbReference type="ChEBI" id="CHEBI:139520"/>
        <dbReference type="ChEBI" id="CHEBI:139521"/>
        <dbReference type="EC" id="1.11.1.7"/>
    </reaction>
</comment>
<evidence type="ECO:0000313" key="23">
    <source>
        <dbReference type="EMBL" id="MBA0820173.1"/>
    </source>
</evidence>
<dbReference type="PROSITE" id="PS50873">
    <property type="entry name" value="PEROXIDASE_4"/>
    <property type="match status" value="1"/>
</dbReference>
<dbReference type="CDD" id="cd00693">
    <property type="entry name" value="secretory_peroxidase"/>
    <property type="match status" value="1"/>
</dbReference>
<keyword evidence="6 21" id="KW-0575">Peroxidase</keyword>
<feature type="disulfide bond" evidence="20">
    <location>
        <begin position="199"/>
        <end position="231"/>
    </location>
</feature>
<evidence type="ECO:0000256" key="15">
    <source>
        <dbReference type="ARBA" id="ARBA00023324"/>
    </source>
</evidence>
<evidence type="ECO:0000256" key="7">
    <source>
        <dbReference type="ARBA" id="ARBA00022617"/>
    </source>
</evidence>
<dbReference type="FunFam" id="1.10.520.10:FF:000001">
    <property type="entry name" value="Peroxidase"/>
    <property type="match status" value="1"/>
</dbReference>
<feature type="binding site" evidence="18">
    <location>
        <position position="75"/>
    </location>
    <ligand>
        <name>Ca(2+)</name>
        <dbReference type="ChEBI" id="CHEBI:29108"/>
        <label>1</label>
    </ligand>
</feature>
<feature type="chain" id="PRO_5029932583" description="Peroxidase" evidence="21">
    <location>
        <begin position="23"/>
        <end position="325"/>
    </location>
</feature>
<dbReference type="GO" id="GO:0140825">
    <property type="term" value="F:lactoperoxidase activity"/>
    <property type="evidence" value="ECO:0007669"/>
    <property type="project" value="UniProtKB-EC"/>
</dbReference>
<dbReference type="InterPro" id="IPR002016">
    <property type="entry name" value="Haem_peroxidase"/>
</dbReference>
<dbReference type="Gene3D" id="1.10.520.10">
    <property type="match status" value="1"/>
</dbReference>
<comment type="similarity">
    <text evidence="3">Belongs to the peroxidase family. Ascorbate peroxidase subfamily.</text>
</comment>
<dbReference type="InterPro" id="IPR010255">
    <property type="entry name" value="Haem_peroxidase_sf"/>
</dbReference>
<accession>A0A7J9IE95</accession>
<keyword evidence="7 21" id="KW-0349">Heme</keyword>
<evidence type="ECO:0000256" key="9">
    <source>
        <dbReference type="ARBA" id="ARBA00022729"/>
    </source>
</evidence>
<dbReference type="PRINTS" id="PR00458">
    <property type="entry name" value="PEROXIDASE"/>
</dbReference>
<feature type="disulfide bond" evidence="20">
    <location>
        <begin position="34"/>
        <end position="113"/>
    </location>
</feature>
<evidence type="ECO:0000256" key="1">
    <source>
        <dbReference type="ARBA" id="ARBA00000189"/>
    </source>
</evidence>
<evidence type="ECO:0000256" key="5">
    <source>
        <dbReference type="ARBA" id="ARBA00022525"/>
    </source>
</evidence>
<dbReference type="InterPro" id="IPR000823">
    <property type="entry name" value="Peroxidase_pln"/>
</dbReference>
<keyword evidence="24" id="KW-1185">Reference proteome</keyword>
<keyword evidence="13 20" id="KW-1015">Disulfide bond</keyword>
<feature type="binding site" evidence="18">
    <location>
        <position position="66"/>
    </location>
    <ligand>
        <name>Ca(2+)</name>
        <dbReference type="ChEBI" id="CHEBI:29108"/>
        <label>1</label>
    </ligand>
</feature>
<dbReference type="GO" id="GO:0042744">
    <property type="term" value="P:hydrogen peroxide catabolic process"/>
    <property type="evidence" value="ECO:0007669"/>
    <property type="project" value="UniProtKB-KW"/>
</dbReference>
<evidence type="ECO:0000256" key="2">
    <source>
        <dbReference type="ARBA" id="ARBA00002322"/>
    </source>
</evidence>
<feature type="binding site" evidence="17">
    <location>
        <position position="162"/>
    </location>
    <ligand>
        <name>substrate</name>
    </ligand>
</feature>
<evidence type="ECO:0000256" key="12">
    <source>
        <dbReference type="ARBA" id="ARBA00023004"/>
    </source>
</evidence>
<gene>
    <name evidence="23" type="ORF">Gohar_019787</name>
</gene>
<dbReference type="InterPro" id="IPR033905">
    <property type="entry name" value="Secretory_peroxidase"/>
</dbReference>
<keyword evidence="11 21" id="KW-0560">Oxidoreductase</keyword>
<evidence type="ECO:0000256" key="21">
    <source>
        <dbReference type="RuleBase" id="RU362060"/>
    </source>
</evidence>
<keyword evidence="15 21" id="KW-0376">Hydrogen peroxide</keyword>
<feature type="binding site" evidence="18">
    <location>
        <position position="252"/>
    </location>
    <ligand>
        <name>Ca(2+)</name>
        <dbReference type="ChEBI" id="CHEBI:29108"/>
        <label>2</label>
    </ligand>
</feature>
<dbReference type="PROSITE" id="PS00435">
    <property type="entry name" value="PEROXIDASE_1"/>
    <property type="match status" value="1"/>
</dbReference>
<evidence type="ECO:0000256" key="3">
    <source>
        <dbReference type="ARBA" id="ARBA00006873"/>
    </source>
</evidence>
<evidence type="ECO:0000256" key="10">
    <source>
        <dbReference type="ARBA" id="ARBA00022837"/>
    </source>
</evidence>
<dbReference type="OrthoDB" id="2113341at2759"/>
<dbReference type="Gene3D" id="1.10.420.10">
    <property type="entry name" value="Peroxidase, domain 2"/>
    <property type="match status" value="1"/>
</dbReference>
<dbReference type="FunFam" id="1.10.420.10:FF:000008">
    <property type="entry name" value="Peroxidase"/>
    <property type="match status" value="1"/>
</dbReference>
<evidence type="ECO:0000256" key="19">
    <source>
        <dbReference type="PIRSR" id="PIRSR600823-4"/>
    </source>
</evidence>
<sequence length="325" mass="35457">MTNQASILRCIVVFGVVGTCHGGSLRKGYYKDTCPDAEEIIKKATEKHVANDPTLPARFLRMHFHDCFVRGCDGSVLLNSTTNNTAEKDAIPNLTLAGFDVIDDLKAEVEKKCPNVVSCADVLALAARDAVSFKFQTPLWEVLTGRRDGRISRISEALANIPSPLSNFTALVRSFTSKGLNVHDLVILSGGHTIGVGHCNTFSSRLYNFTGRSGQDPSLNPTYASFLKTQCENLSDNTTFVPMDPGSALTFDNNYYVTVKQNKGLFQSDAALLANKGSRKIVDELLDSKKFFTEFAQAMKRMGAIGVVTGMKERLGRNVLSLTNS</sequence>
<feature type="binding site" evidence="18">
    <location>
        <position position="87"/>
    </location>
    <ligand>
        <name>Ca(2+)</name>
        <dbReference type="ChEBI" id="CHEBI:29108"/>
        <label>1</label>
    </ligand>
</feature>
<reference evidence="23 24" key="1">
    <citation type="journal article" date="2019" name="Genome Biol. Evol.">
        <title>Insights into the evolution of the New World diploid cottons (Gossypium, subgenus Houzingenia) based on genome sequencing.</title>
        <authorList>
            <person name="Grover C.E."/>
            <person name="Arick M.A. 2nd"/>
            <person name="Thrash A."/>
            <person name="Conover J.L."/>
            <person name="Sanders W.S."/>
            <person name="Peterson D.G."/>
            <person name="Frelichowski J.E."/>
            <person name="Scheffler J.A."/>
            <person name="Scheffler B.E."/>
            <person name="Wendel J.F."/>
        </authorList>
    </citation>
    <scope>NUCLEOTIDE SEQUENCE [LARGE SCALE GENOMIC DNA]</scope>
    <source>
        <strain evidence="23">0</strain>
        <tissue evidence="23">Leaf</tissue>
    </source>
</reference>
<dbReference type="AlphaFoldDB" id="A0A7J9IE95"/>
<comment type="cofactor">
    <cofactor evidence="18 21">
        <name>heme b</name>
        <dbReference type="ChEBI" id="CHEBI:60344"/>
    </cofactor>
    <text evidence="18 21">Binds 1 heme b (iron(II)-protoporphyrin IX) group per subunit.</text>
</comment>
<dbReference type="GO" id="GO:0005576">
    <property type="term" value="C:extracellular region"/>
    <property type="evidence" value="ECO:0007669"/>
    <property type="project" value="UniProtKB-SubCell"/>
</dbReference>
<dbReference type="Pfam" id="PF00141">
    <property type="entry name" value="peroxidase"/>
    <property type="match status" value="1"/>
</dbReference>
<feature type="binding site" description="axial binding residue" evidence="18">
    <location>
        <position position="192"/>
    </location>
    <ligand>
        <name>heme b</name>
        <dbReference type="ChEBI" id="CHEBI:60344"/>
    </ligand>
    <ligandPart>
        <name>Fe</name>
        <dbReference type="ChEBI" id="CHEBI:18248"/>
    </ligandPart>
</feature>
<dbReference type="EC" id="1.11.1.7" evidence="4 21"/>
<dbReference type="PANTHER" id="PTHR31235">
    <property type="entry name" value="PEROXIDASE 25-RELATED"/>
    <property type="match status" value="1"/>
</dbReference>
<dbReference type="Proteomes" id="UP000593560">
    <property type="component" value="Unassembled WGS sequence"/>
</dbReference>
<dbReference type="GO" id="GO:0020037">
    <property type="term" value="F:heme binding"/>
    <property type="evidence" value="ECO:0007669"/>
    <property type="project" value="UniProtKB-UniRule"/>
</dbReference>
<feature type="binding site" evidence="18">
    <location>
        <position position="244"/>
    </location>
    <ligand>
        <name>Ca(2+)</name>
        <dbReference type="ChEBI" id="CHEBI:29108"/>
        <label>2</label>
    </ligand>
</feature>
<feature type="domain" description="Plant heme peroxidase family profile" evidence="22">
    <location>
        <begin position="24"/>
        <end position="324"/>
    </location>
</feature>
<feature type="disulfide bond" evidence="20">
    <location>
        <begin position="67"/>
        <end position="72"/>
    </location>
</feature>
<comment type="function">
    <text evidence="2">Removal of H(2)O(2), oxidation of toxic reductants, biosynthesis and degradation of lignin, suberization, auxin catabolism, response to environmental stresses such as wounding, pathogen attack and oxidative stress. These functions might be dependent on each isozyme/isoform in each plant tissue.</text>
</comment>
<feature type="active site" description="Proton acceptor" evidence="16">
    <location>
        <position position="65"/>
    </location>
</feature>
<feature type="binding site" evidence="18">
    <location>
        <position position="73"/>
    </location>
    <ligand>
        <name>Ca(2+)</name>
        <dbReference type="ChEBI" id="CHEBI:29108"/>
        <label>1</label>
    </ligand>
</feature>
<feature type="signal peptide" evidence="21">
    <location>
        <begin position="1"/>
        <end position="22"/>
    </location>
</feature>
<comment type="subcellular location">
    <subcellularLocation>
        <location evidence="21">Secreted</location>
    </subcellularLocation>
</comment>
<protein>
    <recommendedName>
        <fullName evidence="4 21">Peroxidase</fullName>
        <ecNumber evidence="4 21">1.11.1.7</ecNumber>
    </recommendedName>
</protein>
<dbReference type="GO" id="GO:0006979">
    <property type="term" value="P:response to oxidative stress"/>
    <property type="evidence" value="ECO:0007669"/>
    <property type="project" value="UniProtKB-UniRule"/>
</dbReference>
<evidence type="ECO:0000313" key="24">
    <source>
        <dbReference type="Proteomes" id="UP000593560"/>
    </source>
</evidence>
<evidence type="ECO:0000256" key="6">
    <source>
        <dbReference type="ARBA" id="ARBA00022559"/>
    </source>
</evidence>
<feature type="binding site" evidence="18">
    <location>
        <position position="193"/>
    </location>
    <ligand>
        <name>Ca(2+)</name>
        <dbReference type="ChEBI" id="CHEBI:29108"/>
        <label>2</label>
    </ligand>
</feature>
<feature type="site" description="Transition state stabilizer" evidence="19">
    <location>
        <position position="61"/>
    </location>
</feature>
<evidence type="ECO:0000256" key="13">
    <source>
        <dbReference type="ARBA" id="ARBA00023157"/>
    </source>
</evidence>
<keyword evidence="10 18" id="KW-0106">Calcium</keyword>
<feature type="binding site" evidence="18">
    <location>
        <position position="69"/>
    </location>
    <ligand>
        <name>Ca(2+)</name>
        <dbReference type="ChEBI" id="CHEBI:29108"/>
        <label>1</label>
    </ligand>
</feature>